<dbReference type="RefSeq" id="XP_015897880.3">
    <property type="nucleotide sequence ID" value="XM_016042394.4"/>
</dbReference>
<sequence>MATSRNWFKLIRRKFVRSSARDIIVVHTEDSSSNLHEETIILEHPNSPPASTDSTTPQKQVLTKQDIAAIKIQAFFRGHLARRAFRALKSLVKLQALVRGAYVRRQSRIALHCMHSLVRLQVNVRARQLLSTSSNGRSTKSSDIFTRRPRK</sequence>
<comment type="function">
    <text evidence="3">May be involved in cooperative interactions with calmodulins or calmodulin-like proteins. Recruits calmodulin proteins to microtubules, thus being a potential scaffold in cellular signaling and trafficking. May associate with nucleic acids and regulate gene expression at the transcriptional or post-transcriptional level.</text>
</comment>
<name>A0A6P4ANL3_ZIZJJ</name>
<dbReference type="PROSITE" id="PS50096">
    <property type="entry name" value="IQ"/>
    <property type="match status" value="2"/>
</dbReference>
<evidence type="ECO:0000256" key="4">
    <source>
        <dbReference type="SAM" id="MobiDB-lite"/>
    </source>
</evidence>
<dbReference type="CDD" id="cd23767">
    <property type="entry name" value="IQCD"/>
    <property type="match status" value="1"/>
</dbReference>
<dbReference type="KEGG" id="zju:107431476"/>
<dbReference type="InterPro" id="IPR027417">
    <property type="entry name" value="P-loop_NTPase"/>
</dbReference>
<dbReference type="InterPro" id="IPR000048">
    <property type="entry name" value="IQ_motif_EF-hand-BS"/>
</dbReference>
<evidence type="ECO:0000256" key="1">
    <source>
        <dbReference type="ARBA" id="ARBA00022860"/>
    </source>
</evidence>
<organism evidence="5 6">
    <name type="scientific">Ziziphus jujuba</name>
    <name type="common">Chinese jujube</name>
    <name type="synonym">Ziziphus sativa</name>
    <dbReference type="NCBI Taxonomy" id="326968"/>
    <lineage>
        <taxon>Eukaryota</taxon>
        <taxon>Viridiplantae</taxon>
        <taxon>Streptophyta</taxon>
        <taxon>Embryophyta</taxon>
        <taxon>Tracheophyta</taxon>
        <taxon>Spermatophyta</taxon>
        <taxon>Magnoliopsida</taxon>
        <taxon>eudicotyledons</taxon>
        <taxon>Gunneridae</taxon>
        <taxon>Pentapetalae</taxon>
        <taxon>rosids</taxon>
        <taxon>fabids</taxon>
        <taxon>Rosales</taxon>
        <taxon>Rhamnaceae</taxon>
        <taxon>Paliureae</taxon>
        <taxon>Ziziphus</taxon>
    </lineage>
</organism>
<feature type="compositionally biased region" description="Low complexity" evidence="4">
    <location>
        <begin position="131"/>
        <end position="142"/>
    </location>
</feature>
<comment type="similarity">
    <text evidence="2">Belongs to the IQD family.</text>
</comment>
<feature type="region of interest" description="Disordered" evidence="4">
    <location>
        <begin position="131"/>
        <end position="151"/>
    </location>
</feature>
<evidence type="ECO:0000256" key="2">
    <source>
        <dbReference type="ARBA" id="ARBA00024341"/>
    </source>
</evidence>
<reference evidence="6" key="1">
    <citation type="submission" date="2025-08" db="UniProtKB">
        <authorList>
            <consortium name="RefSeq"/>
        </authorList>
    </citation>
    <scope>IDENTIFICATION</scope>
    <source>
        <tissue evidence="6">Seedling</tissue>
    </source>
</reference>
<dbReference type="PANTHER" id="PTHR32295">
    <property type="entry name" value="IQ-DOMAIN 5-RELATED"/>
    <property type="match status" value="1"/>
</dbReference>
<protein>
    <submittedName>
        <fullName evidence="6">Protein IQ-DOMAIN 20</fullName>
    </submittedName>
</protein>
<dbReference type="Gene3D" id="1.20.5.190">
    <property type="match status" value="1"/>
</dbReference>
<dbReference type="SUPFAM" id="SSF52540">
    <property type="entry name" value="P-loop containing nucleoside triphosphate hydrolases"/>
    <property type="match status" value="1"/>
</dbReference>
<dbReference type="AlphaFoldDB" id="A0A6P4ANL3"/>
<dbReference type="FunCoup" id="A0A6P4ANL3">
    <property type="interactions" value="1"/>
</dbReference>
<gene>
    <name evidence="6" type="primary">LOC107431476</name>
</gene>
<dbReference type="Pfam" id="PF00612">
    <property type="entry name" value="IQ"/>
    <property type="match status" value="1"/>
</dbReference>
<dbReference type="InParanoid" id="A0A6P4ANL3"/>
<dbReference type="GeneID" id="107431476"/>
<evidence type="ECO:0000313" key="5">
    <source>
        <dbReference type="Proteomes" id="UP001652623"/>
    </source>
</evidence>
<dbReference type="GO" id="GO:0005516">
    <property type="term" value="F:calmodulin binding"/>
    <property type="evidence" value="ECO:0007669"/>
    <property type="project" value="UniProtKB-KW"/>
</dbReference>
<evidence type="ECO:0000313" key="6">
    <source>
        <dbReference type="RefSeq" id="XP_015897880.3"/>
    </source>
</evidence>
<proteinExistence type="inferred from homology"/>
<accession>A0A6P4ANL3</accession>
<dbReference type="PANTHER" id="PTHR32295:SF108">
    <property type="entry name" value="PROTEIN IQ-DOMAIN 20"/>
    <property type="match status" value="1"/>
</dbReference>
<dbReference type="SMART" id="SM00015">
    <property type="entry name" value="IQ"/>
    <property type="match status" value="1"/>
</dbReference>
<keyword evidence="1" id="KW-0112">Calmodulin-binding</keyword>
<evidence type="ECO:0000256" key="3">
    <source>
        <dbReference type="ARBA" id="ARBA00045534"/>
    </source>
</evidence>
<dbReference type="Proteomes" id="UP001652623">
    <property type="component" value="Chromosome 7"/>
</dbReference>
<keyword evidence="5" id="KW-1185">Reference proteome</keyword>